<organism evidence="1 2">
    <name type="scientific">Leucogyrophana mollusca</name>
    <dbReference type="NCBI Taxonomy" id="85980"/>
    <lineage>
        <taxon>Eukaryota</taxon>
        <taxon>Fungi</taxon>
        <taxon>Dikarya</taxon>
        <taxon>Basidiomycota</taxon>
        <taxon>Agaricomycotina</taxon>
        <taxon>Agaricomycetes</taxon>
        <taxon>Agaricomycetidae</taxon>
        <taxon>Boletales</taxon>
        <taxon>Boletales incertae sedis</taxon>
        <taxon>Leucogyrophana</taxon>
    </lineage>
</organism>
<keyword evidence="2" id="KW-1185">Reference proteome</keyword>
<evidence type="ECO:0000313" key="1">
    <source>
        <dbReference type="EMBL" id="KAH7917648.1"/>
    </source>
</evidence>
<gene>
    <name evidence="1" type="ORF">BV22DRAFT_1026001</name>
</gene>
<dbReference type="Proteomes" id="UP000790709">
    <property type="component" value="Unassembled WGS sequence"/>
</dbReference>
<protein>
    <submittedName>
        <fullName evidence="1">Uncharacterized protein</fullName>
    </submittedName>
</protein>
<sequence length="104" mass="11782">MSESGSSDDGSDWADSPVIRPTKHSVFHGRNGIPRSFCRSIKDVLWVSPNASTADIPREAITWKDRAISIVGPRKVSPTGLLLEMEWSLKPDWYRRAAHWHAWL</sequence>
<evidence type="ECO:0000313" key="2">
    <source>
        <dbReference type="Proteomes" id="UP000790709"/>
    </source>
</evidence>
<dbReference type="EMBL" id="MU266981">
    <property type="protein sequence ID" value="KAH7917648.1"/>
    <property type="molecule type" value="Genomic_DNA"/>
</dbReference>
<reference evidence="1" key="1">
    <citation type="journal article" date="2021" name="New Phytol.">
        <title>Evolutionary innovations through gain and loss of genes in the ectomycorrhizal Boletales.</title>
        <authorList>
            <person name="Wu G."/>
            <person name="Miyauchi S."/>
            <person name="Morin E."/>
            <person name="Kuo A."/>
            <person name="Drula E."/>
            <person name="Varga T."/>
            <person name="Kohler A."/>
            <person name="Feng B."/>
            <person name="Cao Y."/>
            <person name="Lipzen A."/>
            <person name="Daum C."/>
            <person name="Hundley H."/>
            <person name="Pangilinan J."/>
            <person name="Johnson J."/>
            <person name="Barry K."/>
            <person name="LaButti K."/>
            <person name="Ng V."/>
            <person name="Ahrendt S."/>
            <person name="Min B."/>
            <person name="Choi I.G."/>
            <person name="Park H."/>
            <person name="Plett J.M."/>
            <person name="Magnuson J."/>
            <person name="Spatafora J.W."/>
            <person name="Nagy L.G."/>
            <person name="Henrissat B."/>
            <person name="Grigoriev I.V."/>
            <person name="Yang Z.L."/>
            <person name="Xu J."/>
            <person name="Martin F.M."/>
        </authorList>
    </citation>
    <scope>NUCLEOTIDE SEQUENCE</scope>
    <source>
        <strain evidence="1">KUC20120723A-06</strain>
    </source>
</reference>
<name>A0ACB8AX81_9AGAM</name>
<proteinExistence type="predicted"/>
<accession>A0ACB8AX81</accession>
<comment type="caution">
    <text evidence="1">The sequence shown here is derived from an EMBL/GenBank/DDBJ whole genome shotgun (WGS) entry which is preliminary data.</text>
</comment>
<feature type="non-terminal residue" evidence="1">
    <location>
        <position position="104"/>
    </location>
</feature>